<dbReference type="InterPro" id="IPR029063">
    <property type="entry name" value="SAM-dependent_MTases_sf"/>
</dbReference>
<dbReference type="Pfam" id="PF13489">
    <property type="entry name" value="Methyltransf_23"/>
    <property type="match status" value="1"/>
</dbReference>
<evidence type="ECO:0000313" key="5">
    <source>
        <dbReference type="EMBL" id="RAU21809.1"/>
    </source>
</evidence>
<sequence length="575" mass="64084">MTASEQKSMVTGNCGPEAAKRVLVFTATYNELGNIDVLIERIFATGIDLEILVVDDNSPDGTGRHLDELASIQPRLRVVHRPCKMGLGSAHQLAMVYAVQNGYDHLVTMDADLSHDPAEIPALLAKLADVDFVIGSRYAPGGSSDYDGYRRFLSVSANTLARRFLGIPTHEFTTSFRAFRVNMLRDRRCAKLKGGGYSYFMETVYRLHRAGFRMAEVPIQFRDRHFGSSKIPRFEIFSGVAKLLRLTLSRLAGRGSISATNIEDNCQGCGSPFLMEYHARKDDASINGKADAYRCSSMAHGSKPQVALCLRCGLMQVPAKQQPKNLADIYADVEDELYMENALARQITFARLIHRISPWLGKPGTLVEVGSYCGLFLAEAIKRGWSVTGVEPSRWASNFARTSLNIPIHQGSLATVSKELQPPYDAVMSWDVMEHLDHPFDMLLQSNRLLRQGGTLSFCTLDAANWFPRLLGGRWPWLMDMHLYYFTRPLLRRWLTNAGFEIIYMGDYRHYATLSYLALKAATLLPRPLQGLAASLAEVLPTKLAVPVSFGDIVLIVARKIHDSELVDGSLPDQD</sequence>
<dbReference type="InterPro" id="IPR029044">
    <property type="entry name" value="Nucleotide-diphossugar_trans"/>
</dbReference>
<keyword evidence="3" id="KW-0808">Transferase</keyword>
<reference evidence="5 6" key="1">
    <citation type="submission" date="2017-11" db="EMBL/GenBank/DDBJ databases">
        <title>Draft genome sequence of magnetotactic bacterium Magnetospirillum kuznetsovii LBB-42.</title>
        <authorList>
            <person name="Grouzdev D.S."/>
            <person name="Rysina M.S."/>
            <person name="Baslerov R.V."/>
            <person name="Koziaeva V."/>
        </authorList>
    </citation>
    <scope>NUCLEOTIDE SEQUENCE [LARGE SCALE GENOMIC DNA]</scope>
    <source>
        <strain evidence="5 6">LBB-42</strain>
    </source>
</reference>
<name>A0A364NXI2_9PROT</name>
<comment type="caution">
    <text evidence="5">The sequence shown here is derived from an EMBL/GenBank/DDBJ whole genome shotgun (WGS) entry which is preliminary data.</text>
</comment>
<keyword evidence="2" id="KW-0328">Glycosyltransferase</keyword>
<dbReference type="AlphaFoldDB" id="A0A364NXI2"/>
<dbReference type="OrthoDB" id="9811222at2"/>
<dbReference type="Pfam" id="PF00535">
    <property type="entry name" value="Glycos_transf_2"/>
    <property type="match status" value="1"/>
</dbReference>
<gene>
    <name evidence="5" type="ORF">CU669_10910</name>
</gene>
<dbReference type="RefSeq" id="WP_112144570.1">
    <property type="nucleotide sequence ID" value="NZ_PGTO01000007.1"/>
</dbReference>
<dbReference type="PANTHER" id="PTHR43398:SF1">
    <property type="entry name" value="DOLICHOL-PHOSPHATE MANNOSYLTRANSFERASE SUBUNIT 1"/>
    <property type="match status" value="1"/>
</dbReference>
<dbReference type="Proteomes" id="UP000251075">
    <property type="component" value="Unassembled WGS sequence"/>
</dbReference>
<feature type="domain" description="Glycosyltransferase 2-like" evidence="4">
    <location>
        <begin position="24"/>
        <end position="186"/>
    </location>
</feature>
<dbReference type="CDD" id="cd02440">
    <property type="entry name" value="AdoMet_MTases"/>
    <property type="match status" value="1"/>
</dbReference>
<dbReference type="EMBL" id="PGTO01000007">
    <property type="protein sequence ID" value="RAU21809.1"/>
    <property type="molecule type" value="Genomic_DNA"/>
</dbReference>
<comment type="similarity">
    <text evidence="1">Belongs to the glycosyltransferase 2 family.</text>
</comment>
<dbReference type="FunFam" id="3.90.550.10:FF:000122">
    <property type="entry name" value="Dolichol-phosphate mannosyltransferase subunit 1"/>
    <property type="match status" value="1"/>
</dbReference>
<dbReference type="SUPFAM" id="SSF53448">
    <property type="entry name" value="Nucleotide-diphospho-sugar transferases"/>
    <property type="match status" value="1"/>
</dbReference>
<evidence type="ECO:0000256" key="2">
    <source>
        <dbReference type="ARBA" id="ARBA00022676"/>
    </source>
</evidence>
<dbReference type="InterPro" id="IPR001173">
    <property type="entry name" value="Glyco_trans_2-like"/>
</dbReference>
<dbReference type="GO" id="GO:0004582">
    <property type="term" value="F:dolichyl-phosphate beta-D-mannosyltransferase activity"/>
    <property type="evidence" value="ECO:0007669"/>
    <property type="project" value="InterPro"/>
</dbReference>
<dbReference type="GO" id="GO:0009247">
    <property type="term" value="P:glycolipid biosynthetic process"/>
    <property type="evidence" value="ECO:0007669"/>
    <property type="project" value="TreeGrafter"/>
</dbReference>
<dbReference type="InterPro" id="IPR039528">
    <property type="entry name" value="DPM1-like"/>
</dbReference>
<dbReference type="Gene3D" id="3.90.550.10">
    <property type="entry name" value="Spore Coat Polysaccharide Biosynthesis Protein SpsA, Chain A"/>
    <property type="match status" value="1"/>
</dbReference>
<organism evidence="5 6">
    <name type="scientific">Paramagnetospirillum kuznetsovii</name>
    <dbReference type="NCBI Taxonomy" id="2053833"/>
    <lineage>
        <taxon>Bacteria</taxon>
        <taxon>Pseudomonadati</taxon>
        <taxon>Pseudomonadota</taxon>
        <taxon>Alphaproteobacteria</taxon>
        <taxon>Rhodospirillales</taxon>
        <taxon>Magnetospirillaceae</taxon>
        <taxon>Paramagnetospirillum</taxon>
    </lineage>
</organism>
<evidence type="ECO:0000256" key="3">
    <source>
        <dbReference type="ARBA" id="ARBA00022679"/>
    </source>
</evidence>
<protein>
    <recommendedName>
        <fullName evidence="4">Glycosyltransferase 2-like domain-containing protein</fullName>
    </recommendedName>
</protein>
<accession>A0A364NXI2</accession>
<dbReference type="SUPFAM" id="SSF53335">
    <property type="entry name" value="S-adenosyl-L-methionine-dependent methyltransferases"/>
    <property type="match status" value="1"/>
</dbReference>
<evidence type="ECO:0000313" key="6">
    <source>
        <dbReference type="Proteomes" id="UP000251075"/>
    </source>
</evidence>
<proteinExistence type="inferred from homology"/>
<keyword evidence="6" id="KW-1185">Reference proteome</keyword>
<dbReference type="Gene3D" id="3.40.50.150">
    <property type="entry name" value="Vaccinia Virus protein VP39"/>
    <property type="match status" value="1"/>
</dbReference>
<dbReference type="CDD" id="cd06442">
    <property type="entry name" value="DPM1_like"/>
    <property type="match status" value="1"/>
</dbReference>
<dbReference type="PANTHER" id="PTHR43398">
    <property type="entry name" value="DOLICHOL-PHOSPHATE MANNOSYLTRANSFERASE SUBUNIT 1"/>
    <property type="match status" value="1"/>
</dbReference>
<evidence type="ECO:0000256" key="1">
    <source>
        <dbReference type="ARBA" id="ARBA00006739"/>
    </source>
</evidence>
<evidence type="ECO:0000259" key="4">
    <source>
        <dbReference type="Pfam" id="PF00535"/>
    </source>
</evidence>
<dbReference type="GO" id="GO:0016020">
    <property type="term" value="C:membrane"/>
    <property type="evidence" value="ECO:0007669"/>
    <property type="project" value="GOC"/>
</dbReference>